<name>A0A0F9L695_9ZZZZ</name>
<gene>
    <name evidence="1" type="ORF">LCGC14_1618170</name>
</gene>
<proteinExistence type="predicted"/>
<sequence length="151" mass="17363">MSNLSDQQLQIQIALAEKAGAKWCLVRDFGSEVIRLLLPNDMSQIEPEDITTLNKCPFDLVIDWMHLKEIPPITDRNFLFDDVFPKMSRVEQRQFIHGLSLMLIHEHNIGNCPLEFSSSFKELSYIYWLMLTDPILIANAMAEAILKTKGV</sequence>
<accession>A0A0F9L695</accession>
<reference evidence="1" key="1">
    <citation type="journal article" date="2015" name="Nature">
        <title>Complex archaea that bridge the gap between prokaryotes and eukaryotes.</title>
        <authorList>
            <person name="Spang A."/>
            <person name="Saw J.H."/>
            <person name="Jorgensen S.L."/>
            <person name="Zaremba-Niedzwiedzka K."/>
            <person name="Martijn J."/>
            <person name="Lind A.E."/>
            <person name="van Eijk R."/>
            <person name="Schleper C."/>
            <person name="Guy L."/>
            <person name="Ettema T.J."/>
        </authorList>
    </citation>
    <scope>NUCLEOTIDE SEQUENCE</scope>
</reference>
<organism evidence="1">
    <name type="scientific">marine sediment metagenome</name>
    <dbReference type="NCBI Taxonomy" id="412755"/>
    <lineage>
        <taxon>unclassified sequences</taxon>
        <taxon>metagenomes</taxon>
        <taxon>ecological metagenomes</taxon>
    </lineage>
</organism>
<comment type="caution">
    <text evidence="1">The sequence shown here is derived from an EMBL/GenBank/DDBJ whole genome shotgun (WGS) entry which is preliminary data.</text>
</comment>
<evidence type="ECO:0000313" key="1">
    <source>
        <dbReference type="EMBL" id="KKM23150.1"/>
    </source>
</evidence>
<protein>
    <submittedName>
        <fullName evidence="1">Uncharacterized protein</fullName>
    </submittedName>
</protein>
<dbReference type="EMBL" id="LAZR01013190">
    <property type="protein sequence ID" value="KKM23150.1"/>
    <property type="molecule type" value="Genomic_DNA"/>
</dbReference>
<dbReference type="AlphaFoldDB" id="A0A0F9L695"/>